<evidence type="ECO:0000259" key="2">
    <source>
        <dbReference type="Pfam" id="PF14341"/>
    </source>
</evidence>
<keyword evidence="4" id="KW-1185">Reference proteome</keyword>
<proteinExistence type="predicted"/>
<dbReference type="HOGENOM" id="CLU_103317_1_0_4"/>
<gene>
    <name evidence="3" type="primary">pilX</name>
    <name evidence="3" type="ORF">HMPREF9370_1275</name>
</gene>
<dbReference type="Proteomes" id="UP000005336">
    <property type="component" value="Unassembled WGS sequence"/>
</dbReference>
<dbReference type="InterPro" id="IPR025205">
    <property type="entry name" value="PilX/PilW_C"/>
</dbReference>
<name>G4CQB5_9NEIS</name>
<dbReference type="STRING" id="1030841.HMPREF9370_1275"/>
<feature type="domain" description="Type 4 fimbrial biogenesis protein PilX N-terminal" evidence="2">
    <location>
        <begin position="14"/>
        <end position="64"/>
    </location>
</feature>
<dbReference type="AlphaFoldDB" id="G4CQB5"/>
<dbReference type="InterPro" id="IPR025746">
    <property type="entry name" value="PilX_N_dom"/>
</dbReference>
<dbReference type="Pfam" id="PF13681">
    <property type="entry name" value="PilX"/>
    <property type="match status" value="1"/>
</dbReference>
<accession>G4CQB5</accession>
<dbReference type="OrthoDB" id="8613141at2"/>
<protein>
    <submittedName>
        <fullName evidence="3">Type IV pilus assembly protein PilX</fullName>
    </submittedName>
</protein>
<dbReference type="RefSeq" id="WP_009116416.1">
    <property type="nucleotide sequence ID" value="NZ_JH165159.1"/>
</dbReference>
<dbReference type="PATRIC" id="fig|1030841.3.peg.1256"/>
<evidence type="ECO:0000259" key="1">
    <source>
        <dbReference type="Pfam" id="PF13681"/>
    </source>
</evidence>
<reference evidence="3 4" key="1">
    <citation type="submission" date="2011-06" db="EMBL/GenBank/DDBJ databases">
        <authorList>
            <person name="Muzny D."/>
            <person name="Qin X."/>
            <person name="Deng J."/>
            <person name="Jiang H."/>
            <person name="Liu Y."/>
            <person name="Qu J."/>
            <person name="Song X.-Z."/>
            <person name="Zhang L."/>
            <person name="Thornton R."/>
            <person name="Coyle M."/>
            <person name="Francisco L."/>
            <person name="Jackson L."/>
            <person name="Javaid M."/>
            <person name="Korchina V."/>
            <person name="Kovar C."/>
            <person name="Mata R."/>
            <person name="Mathew T."/>
            <person name="Ngo R."/>
            <person name="Nguyen L."/>
            <person name="Nguyen N."/>
            <person name="Okwuonu G."/>
            <person name="Ongeri F."/>
            <person name="Pham C."/>
            <person name="Simmons D."/>
            <person name="Wilczek-Boney K."/>
            <person name="Hale W."/>
            <person name="Jakkamsetti A."/>
            <person name="Pham P."/>
            <person name="Ruth R."/>
            <person name="San Lucas F."/>
            <person name="Warren J."/>
            <person name="Zhang J."/>
            <person name="Zhao Z."/>
            <person name="Zhou C."/>
            <person name="Zhu D."/>
            <person name="Lee S."/>
            <person name="Bess C."/>
            <person name="Blankenburg K."/>
            <person name="Forbes L."/>
            <person name="Fu Q."/>
            <person name="Gubbala S."/>
            <person name="Hirani K."/>
            <person name="Jayaseelan J.C."/>
            <person name="Lara F."/>
            <person name="Munidasa M."/>
            <person name="Palculict T."/>
            <person name="Patil S."/>
            <person name="Pu L.-L."/>
            <person name="Saada N."/>
            <person name="Tang L."/>
            <person name="Weissenberger G."/>
            <person name="Zhu Y."/>
            <person name="Hemphill L."/>
            <person name="Shang Y."/>
            <person name="Youmans B."/>
            <person name="Ayvaz T."/>
            <person name="Ross M."/>
            <person name="Santibanez J."/>
            <person name="Aqrawi P."/>
            <person name="Gross S."/>
            <person name="Joshi V."/>
            <person name="Fowler G."/>
            <person name="Nazareth L."/>
            <person name="Reid J."/>
            <person name="Worley K."/>
            <person name="Petrosino J."/>
            <person name="Highlander S."/>
            <person name="Gibbs R."/>
        </authorList>
    </citation>
    <scope>NUCLEOTIDE SEQUENCE [LARGE SCALE GENOMIC DNA]</scope>
    <source>
        <strain evidence="3 4">9715</strain>
    </source>
</reference>
<dbReference type="EMBL" id="AGAZ01000047">
    <property type="protein sequence ID" value="EGZ46520.1"/>
    <property type="molecule type" value="Genomic_DNA"/>
</dbReference>
<evidence type="ECO:0000313" key="4">
    <source>
        <dbReference type="Proteomes" id="UP000005336"/>
    </source>
</evidence>
<evidence type="ECO:0000313" key="3">
    <source>
        <dbReference type="EMBL" id="EGZ46520.1"/>
    </source>
</evidence>
<organism evidence="3 4">
    <name type="scientific">Neisseria wadsworthii 9715</name>
    <dbReference type="NCBI Taxonomy" id="1030841"/>
    <lineage>
        <taxon>Bacteria</taxon>
        <taxon>Pseudomonadati</taxon>
        <taxon>Pseudomonadota</taxon>
        <taxon>Betaproteobacteria</taxon>
        <taxon>Neisseriales</taxon>
        <taxon>Neisseriaceae</taxon>
        <taxon>Neisseria</taxon>
    </lineage>
</organism>
<feature type="domain" description="PilX/PilW C-terminal" evidence="1">
    <location>
        <begin position="104"/>
        <end position="191"/>
    </location>
</feature>
<sequence>MRKPLIMALPEKQKGFSLFIVLIMMLVIAFLVVAATQSYNTEMRISSNDADRKSAFTIAEAALRQGEEDIASFTDVTFSANCNNGLCAYSGQKEKSTITTAVGTITLEACRKDCENINAWERKDNKDKPYLETNGRQYSIAKDSASKAARYIIEATGSSTQPDGGIRVIYRVTSRAWGKNPNTSVTLQSYVEGTYNAN</sequence>
<dbReference type="Pfam" id="PF14341">
    <property type="entry name" value="PilX_N"/>
    <property type="match status" value="1"/>
</dbReference>
<comment type="caution">
    <text evidence="3">The sequence shown here is derived from an EMBL/GenBank/DDBJ whole genome shotgun (WGS) entry which is preliminary data.</text>
</comment>